<dbReference type="Pfam" id="PF11740">
    <property type="entry name" value="KfrA_N"/>
    <property type="match status" value="1"/>
</dbReference>
<name>A0A512DN65_9PROT</name>
<dbReference type="RefSeq" id="WP_084720830.1">
    <property type="nucleotide sequence ID" value="NZ_BJYZ01000007.1"/>
</dbReference>
<evidence type="ECO:0000259" key="2">
    <source>
        <dbReference type="Pfam" id="PF11740"/>
    </source>
</evidence>
<evidence type="ECO:0000256" key="1">
    <source>
        <dbReference type="SAM" id="MobiDB-lite"/>
    </source>
</evidence>
<accession>A0A512DN65</accession>
<evidence type="ECO:0000313" key="3">
    <source>
        <dbReference type="EMBL" id="GEO37915.1"/>
    </source>
</evidence>
<dbReference type="AlphaFoldDB" id="A0A512DN65"/>
<organism evidence="3 4">
    <name type="scientific">Skermanella aerolata</name>
    <dbReference type="NCBI Taxonomy" id="393310"/>
    <lineage>
        <taxon>Bacteria</taxon>
        <taxon>Pseudomonadati</taxon>
        <taxon>Pseudomonadota</taxon>
        <taxon>Alphaproteobacteria</taxon>
        <taxon>Rhodospirillales</taxon>
        <taxon>Azospirillaceae</taxon>
        <taxon>Skermanella</taxon>
    </lineage>
</organism>
<protein>
    <recommendedName>
        <fullName evidence="2">KfrA N-terminal DNA-binding domain-containing protein</fullName>
    </recommendedName>
</protein>
<comment type="caution">
    <text evidence="3">The sequence shown here is derived from an EMBL/GenBank/DDBJ whole genome shotgun (WGS) entry which is preliminary data.</text>
</comment>
<dbReference type="Proteomes" id="UP000321523">
    <property type="component" value="Unassembled WGS sequence"/>
</dbReference>
<feature type="domain" description="KfrA N-terminal DNA-binding" evidence="2">
    <location>
        <begin position="19"/>
        <end position="121"/>
    </location>
</feature>
<dbReference type="InterPro" id="IPR021104">
    <property type="entry name" value="KfrA_DNA-bd_N"/>
</dbReference>
<proteinExistence type="predicted"/>
<evidence type="ECO:0000313" key="4">
    <source>
        <dbReference type="Proteomes" id="UP000321523"/>
    </source>
</evidence>
<feature type="region of interest" description="Disordered" evidence="1">
    <location>
        <begin position="51"/>
        <end position="98"/>
    </location>
</feature>
<sequence>MATRRRLTDDELFRLADEAHDRWGTVTVSALQHAAGGGSAARLKKIIAEWERRQGKGGPEDADEEPPIAPEALSDGNEESAGDGVQEPADVETGSRGAYDRLLDELRETRRAHAEETARLNRLIDALMDELRARR</sequence>
<dbReference type="EMBL" id="BJYZ01000007">
    <property type="protein sequence ID" value="GEO37915.1"/>
    <property type="molecule type" value="Genomic_DNA"/>
</dbReference>
<keyword evidence="4" id="KW-1185">Reference proteome</keyword>
<reference evidence="3 4" key="1">
    <citation type="submission" date="2019-07" db="EMBL/GenBank/DDBJ databases">
        <title>Whole genome shotgun sequence of Skermanella aerolata NBRC 106429.</title>
        <authorList>
            <person name="Hosoyama A."/>
            <person name="Uohara A."/>
            <person name="Ohji S."/>
            <person name="Ichikawa N."/>
        </authorList>
    </citation>
    <scope>NUCLEOTIDE SEQUENCE [LARGE SCALE GENOMIC DNA]</scope>
    <source>
        <strain evidence="3 4">NBRC 106429</strain>
    </source>
</reference>
<gene>
    <name evidence="3" type="ORF">SAE02_20630</name>
</gene>